<keyword evidence="3" id="KW-1185">Reference proteome</keyword>
<dbReference type="AlphaFoldDB" id="A0A250I8U3"/>
<evidence type="ECO:0000313" key="3">
    <source>
        <dbReference type="Proteomes" id="UP000217289"/>
    </source>
</evidence>
<reference evidence="2 3" key="1">
    <citation type="submission" date="2017-06" db="EMBL/GenBank/DDBJ databases">
        <authorList>
            <person name="Kim H.J."/>
            <person name="Triplett B.A."/>
        </authorList>
    </citation>
    <scope>NUCLEOTIDE SEQUENCE [LARGE SCALE GENOMIC DNA]</scope>
    <source>
        <strain evidence="2 3">DSM 14713</strain>
    </source>
</reference>
<dbReference type="EMBL" id="CP022163">
    <property type="protein sequence ID" value="ATB27630.1"/>
    <property type="molecule type" value="Genomic_DNA"/>
</dbReference>
<name>A0A250I8U3_9BACT</name>
<sequence>MMSRRLVPVLAVLLPTLASAASVYNTWAGTPASLTTLGTVTSASDAKASSSWTFGTSYAFAYARARSSAGLYEFQLVSVSPATAGGQLNGYWNVSRDGVLLCSQCQGSATGYTSAPGKPFTISVDNGNYKLTATITAFNDFF</sequence>
<feature type="signal peptide" evidence="1">
    <location>
        <begin position="1"/>
        <end position="20"/>
    </location>
</feature>
<keyword evidence="1" id="KW-0732">Signal</keyword>
<dbReference type="Proteomes" id="UP000217289">
    <property type="component" value="Chromosome"/>
</dbReference>
<proteinExistence type="predicted"/>
<dbReference type="KEGG" id="mbd:MEBOL_001074"/>
<dbReference type="RefSeq" id="WP_095976409.1">
    <property type="nucleotide sequence ID" value="NZ_CP022163.1"/>
</dbReference>
<organism evidence="2 3">
    <name type="scientific">Melittangium boletus DSM 14713</name>
    <dbReference type="NCBI Taxonomy" id="1294270"/>
    <lineage>
        <taxon>Bacteria</taxon>
        <taxon>Pseudomonadati</taxon>
        <taxon>Myxococcota</taxon>
        <taxon>Myxococcia</taxon>
        <taxon>Myxococcales</taxon>
        <taxon>Cystobacterineae</taxon>
        <taxon>Archangiaceae</taxon>
        <taxon>Melittangium</taxon>
    </lineage>
</organism>
<gene>
    <name evidence="2" type="ORF">MEBOL_001074</name>
</gene>
<protein>
    <submittedName>
        <fullName evidence="2">Uncharacterized protein</fullName>
    </submittedName>
</protein>
<evidence type="ECO:0000256" key="1">
    <source>
        <dbReference type="SAM" id="SignalP"/>
    </source>
</evidence>
<evidence type="ECO:0000313" key="2">
    <source>
        <dbReference type="EMBL" id="ATB27630.1"/>
    </source>
</evidence>
<dbReference type="OrthoDB" id="5518281at2"/>
<accession>A0A250I8U3</accession>
<feature type="chain" id="PRO_5012783907" evidence="1">
    <location>
        <begin position="21"/>
        <end position="142"/>
    </location>
</feature>